<protein>
    <recommendedName>
        <fullName evidence="4">FAE domain-containing protein</fullName>
    </recommendedName>
</protein>
<evidence type="ECO:0000256" key="2">
    <source>
        <dbReference type="ARBA" id="ARBA00047375"/>
    </source>
</evidence>
<dbReference type="EMBL" id="CM017323">
    <property type="protein sequence ID" value="KAE8023052.1"/>
    <property type="molecule type" value="Genomic_DNA"/>
</dbReference>
<dbReference type="Proteomes" id="UP000327013">
    <property type="component" value="Chromosome 3"/>
</dbReference>
<evidence type="ECO:0000256" key="1">
    <source>
        <dbReference type="ARBA" id="ARBA00023315"/>
    </source>
</evidence>
<accession>A0A5N6R226</accession>
<dbReference type="GO" id="GO:0006633">
    <property type="term" value="P:fatty acid biosynthetic process"/>
    <property type="evidence" value="ECO:0007669"/>
    <property type="project" value="InterPro"/>
</dbReference>
<dbReference type="GO" id="GO:0016020">
    <property type="term" value="C:membrane"/>
    <property type="evidence" value="ECO:0007669"/>
    <property type="project" value="InterPro"/>
</dbReference>
<dbReference type="Pfam" id="PF08392">
    <property type="entry name" value="FAE1_CUT1_RppA"/>
    <property type="match status" value="1"/>
</dbReference>
<evidence type="ECO:0000256" key="3">
    <source>
        <dbReference type="SAM" id="SignalP"/>
    </source>
</evidence>
<proteinExistence type="predicted"/>
<feature type="chain" id="PRO_5024390616" description="FAE domain-containing protein" evidence="3">
    <location>
        <begin position="28"/>
        <end position="128"/>
    </location>
</feature>
<reference evidence="5 6" key="1">
    <citation type="submission" date="2019-06" db="EMBL/GenBank/DDBJ databases">
        <title>A chromosomal-level reference genome of Carpinus fangiana (Coryloideae, Betulaceae).</title>
        <authorList>
            <person name="Yang X."/>
            <person name="Wang Z."/>
            <person name="Zhang L."/>
            <person name="Hao G."/>
            <person name="Liu J."/>
            <person name="Yang Y."/>
        </authorList>
    </citation>
    <scope>NUCLEOTIDE SEQUENCE [LARGE SCALE GENOMIC DNA]</scope>
    <source>
        <strain evidence="5">Cfa_2016G</strain>
        <tissue evidence="5">Leaf</tissue>
    </source>
</reference>
<keyword evidence="3" id="KW-0732">Signal</keyword>
<dbReference type="OrthoDB" id="1713975at2759"/>
<evidence type="ECO:0000313" key="5">
    <source>
        <dbReference type="EMBL" id="KAE8023052.1"/>
    </source>
</evidence>
<name>A0A5N6R226_9ROSI</name>
<sequence length="128" mass="14622">MGRSLILCFSSLADCSLYLLPLRCSAAWRECAKRVGSWRCVLHCICCGNALKTNITTLGPLVLPFFEQFMFFVTLVRKKILKAKVKPYIPNFKLAFEHFCIHADGRAVLDELQKNLRLSSWHMETPQG</sequence>
<dbReference type="AlphaFoldDB" id="A0A5N6R226"/>
<dbReference type="PANTHER" id="PTHR31561">
    <property type="entry name" value="3-KETOACYL-COA SYNTHASE"/>
    <property type="match status" value="1"/>
</dbReference>
<feature type="domain" description="FAE" evidence="4">
    <location>
        <begin position="47"/>
        <end position="79"/>
    </location>
</feature>
<keyword evidence="6" id="KW-1185">Reference proteome</keyword>
<dbReference type="InterPro" id="IPR012392">
    <property type="entry name" value="3-ktacl-CoA_syn"/>
</dbReference>
<keyword evidence="1" id="KW-0012">Acyltransferase</keyword>
<dbReference type="SUPFAM" id="SSF53901">
    <property type="entry name" value="Thiolase-like"/>
    <property type="match status" value="1"/>
</dbReference>
<dbReference type="Gene3D" id="3.40.47.10">
    <property type="match status" value="1"/>
</dbReference>
<evidence type="ECO:0000313" key="6">
    <source>
        <dbReference type="Proteomes" id="UP000327013"/>
    </source>
</evidence>
<organism evidence="5 6">
    <name type="scientific">Carpinus fangiana</name>
    <dbReference type="NCBI Taxonomy" id="176857"/>
    <lineage>
        <taxon>Eukaryota</taxon>
        <taxon>Viridiplantae</taxon>
        <taxon>Streptophyta</taxon>
        <taxon>Embryophyta</taxon>
        <taxon>Tracheophyta</taxon>
        <taxon>Spermatophyta</taxon>
        <taxon>Magnoliopsida</taxon>
        <taxon>eudicotyledons</taxon>
        <taxon>Gunneridae</taxon>
        <taxon>Pentapetalae</taxon>
        <taxon>rosids</taxon>
        <taxon>fabids</taxon>
        <taxon>Fagales</taxon>
        <taxon>Betulaceae</taxon>
        <taxon>Carpinus</taxon>
    </lineage>
</organism>
<dbReference type="InterPro" id="IPR016039">
    <property type="entry name" value="Thiolase-like"/>
</dbReference>
<dbReference type="GO" id="GO:0009922">
    <property type="term" value="F:fatty acid elongase activity"/>
    <property type="evidence" value="ECO:0007669"/>
    <property type="project" value="UniProtKB-EC"/>
</dbReference>
<dbReference type="InterPro" id="IPR013601">
    <property type="entry name" value="FAE1_typ3_polyketide_synth"/>
</dbReference>
<keyword evidence="1" id="KW-0808">Transferase</keyword>
<gene>
    <name evidence="5" type="ORF">FH972_008804</name>
</gene>
<evidence type="ECO:0000259" key="4">
    <source>
        <dbReference type="Pfam" id="PF08392"/>
    </source>
</evidence>
<feature type="signal peptide" evidence="3">
    <location>
        <begin position="1"/>
        <end position="27"/>
    </location>
</feature>
<comment type="catalytic activity">
    <reaction evidence="2">
        <text>a very-long-chain acyl-CoA + malonyl-CoA + H(+) = a very-long-chain 3-oxoacyl-CoA + CO2 + CoA</text>
        <dbReference type="Rhea" id="RHEA:32727"/>
        <dbReference type="ChEBI" id="CHEBI:15378"/>
        <dbReference type="ChEBI" id="CHEBI:16526"/>
        <dbReference type="ChEBI" id="CHEBI:57287"/>
        <dbReference type="ChEBI" id="CHEBI:57384"/>
        <dbReference type="ChEBI" id="CHEBI:90725"/>
        <dbReference type="ChEBI" id="CHEBI:90736"/>
        <dbReference type="EC" id="2.3.1.199"/>
    </reaction>
</comment>